<dbReference type="PANTHER" id="PTHR30136:SF39">
    <property type="entry name" value="TRANSCRIPTIONAL REGULATORY PROTEIN"/>
    <property type="match status" value="1"/>
</dbReference>
<keyword evidence="7" id="KW-1185">Reference proteome</keyword>
<dbReference type="PROSITE" id="PS51077">
    <property type="entry name" value="HTH_ICLR"/>
    <property type="match status" value="1"/>
</dbReference>
<evidence type="ECO:0000259" key="4">
    <source>
        <dbReference type="PROSITE" id="PS51077"/>
    </source>
</evidence>
<dbReference type="Gene3D" id="3.30.450.40">
    <property type="match status" value="2"/>
</dbReference>
<keyword evidence="1" id="KW-0805">Transcription regulation</keyword>
<evidence type="ECO:0000313" key="6">
    <source>
        <dbReference type="EMBL" id="MEF7613387.1"/>
    </source>
</evidence>
<comment type="caution">
    <text evidence="6">The sequence shown here is derived from an EMBL/GenBank/DDBJ whole genome shotgun (WGS) entry which is preliminary data.</text>
</comment>
<dbReference type="PROSITE" id="PS51078">
    <property type="entry name" value="ICLR_ED"/>
    <property type="match status" value="1"/>
</dbReference>
<name>A0AAW9Q9K3_9BURK</name>
<dbReference type="SUPFAM" id="SSF55781">
    <property type="entry name" value="GAF domain-like"/>
    <property type="match status" value="1"/>
</dbReference>
<dbReference type="InterPro" id="IPR050707">
    <property type="entry name" value="HTH_MetabolicPath_Reg"/>
</dbReference>
<dbReference type="Pfam" id="PF09339">
    <property type="entry name" value="HTH_IclR"/>
    <property type="match status" value="1"/>
</dbReference>
<evidence type="ECO:0000313" key="7">
    <source>
        <dbReference type="Proteomes" id="UP001336250"/>
    </source>
</evidence>
<keyword evidence="2" id="KW-0238">DNA-binding</keyword>
<accession>A0AAW9Q9K3</accession>
<dbReference type="AlphaFoldDB" id="A0AAW9Q9K3"/>
<reference evidence="6 7" key="1">
    <citation type="submission" date="2024-02" db="EMBL/GenBank/DDBJ databases">
        <title>Genome sequence of Aquincola sp. MAHUQ-54.</title>
        <authorList>
            <person name="Huq M.A."/>
        </authorList>
    </citation>
    <scope>NUCLEOTIDE SEQUENCE [LARGE SCALE GENOMIC DNA]</scope>
    <source>
        <strain evidence="6 7">MAHUQ-54</strain>
    </source>
</reference>
<dbReference type="EMBL" id="JAZIBG010000017">
    <property type="protein sequence ID" value="MEF7613387.1"/>
    <property type="molecule type" value="Genomic_DNA"/>
</dbReference>
<dbReference type="GO" id="GO:0045892">
    <property type="term" value="P:negative regulation of DNA-templated transcription"/>
    <property type="evidence" value="ECO:0007669"/>
    <property type="project" value="TreeGrafter"/>
</dbReference>
<dbReference type="SMART" id="SM00346">
    <property type="entry name" value="HTH_ICLR"/>
    <property type="match status" value="1"/>
</dbReference>
<sequence>MPAEPLSEKESAEPGVAAVNRALTILQAFEDSIDGMTLTDLMKATGLYHSTILRLCESLEHYRYLKRLPDGRYMLGATPFYLGMIYQAQFRLQDYVLPVLRELTRSTHETSALYVREGDQRVCLHRVELPRRVRMNVPEGDRVELQRGAAGKVLLAFSDEPGKVYDEIRAARHAVSLAERDSESAAIACPVFAGQGRLAGAISLGIPLYRFDKAKYAECLPLVAAASRQLTSDLGGDAAFYAEPLATVFKNLKPPRHA</sequence>
<dbReference type="InterPro" id="IPR036388">
    <property type="entry name" value="WH-like_DNA-bd_sf"/>
</dbReference>
<dbReference type="SUPFAM" id="SSF46785">
    <property type="entry name" value="Winged helix' DNA-binding domain"/>
    <property type="match status" value="1"/>
</dbReference>
<organism evidence="6 7">
    <name type="scientific">Aquincola agrisoli</name>
    <dbReference type="NCBI Taxonomy" id="3119538"/>
    <lineage>
        <taxon>Bacteria</taxon>
        <taxon>Pseudomonadati</taxon>
        <taxon>Pseudomonadota</taxon>
        <taxon>Betaproteobacteria</taxon>
        <taxon>Burkholderiales</taxon>
        <taxon>Sphaerotilaceae</taxon>
        <taxon>Aquincola</taxon>
    </lineage>
</organism>
<dbReference type="InterPro" id="IPR005471">
    <property type="entry name" value="Tscrpt_reg_IclR_N"/>
</dbReference>
<feature type="domain" description="IclR-ED" evidence="5">
    <location>
        <begin position="78"/>
        <end position="236"/>
    </location>
</feature>
<evidence type="ECO:0000256" key="1">
    <source>
        <dbReference type="ARBA" id="ARBA00023015"/>
    </source>
</evidence>
<dbReference type="Gene3D" id="1.10.10.10">
    <property type="entry name" value="Winged helix-like DNA-binding domain superfamily/Winged helix DNA-binding domain"/>
    <property type="match status" value="1"/>
</dbReference>
<dbReference type="Pfam" id="PF01614">
    <property type="entry name" value="IclR_C"/>
    <property type="match status" value="2"/>
</dbReference>
<proteinExistence type="predicted"/>
<dbReference type="RefSeq" id="WP_332288327.1">
    <property type="nucleotide sequence ID" value="NZ_JAZIBG010000017.1"/>
</dbReference>
<feature type="domain" description="HTH iclR-type" evidence="4">
    <location>
        <begin position="16"/>
        <end position="77"/>
    </location>
</feature>
<evidence type="ECO:0000259" key="5">
    <source>
        <dbReference type="PROSITE" id="PS51078"/>
    </source>
</evidence>
<dbReference type="InterPro" id="IPR036390">
    <property type="entry name" value="WH_DNA-bd_sf"/>
</dbReference>
<dbReference type="GO" id="GO:0003677">
    <property type="term" value="F:DNA binding"/>
    <property type="evidence" value="ECO:0007669"/>
    <property type="project" value="UniProtKB-KW"/>
</dbReference>
<protein>
    <submittedName>
        <fullName evidence="6">IclR family transcriptional regulator</fullName>
    </submittedName>
</protein>
<dbReference type="PANTHER" id="PTHR30136">
    <property type="entry name" value="HELIX-TURN-HELIX TRANSCRIPTIONAL REGULATOR, ICLR FAMILY"/>
    <property type="match status" value="1"/>
</dbReference>
<keyword evidence="3" id="KW-0804">Transcription</keyword>
<dbReference type="InterPro" id="IPR014757">
    <property type="entry name" value="Tscrpt_reg_IclR_C"/>
</dbReference>
<dbReference type="Proteomes" id="UP001336250">
    <property type="component" value="Unassembled WGS sequence"/>
</dbReference>
<dbReference type="GO" id="GO:0003700">
    <property type="term" value="F:DNA-binding transcription factor activity"/>
    <property type="evidence" value="ECO:0007669"/>
    <property type="project" value="TreeGrafter"/>
</dbReference>
<gene>
    <name evidence="6" type="ORF">V4F39_05635</name>
</gene>
<evidence type="ECO:0000256" key="2">
    <source>
        <dbReference type="ARBA" id="ARBA00023125"/>
    </source>
</evidence>
<dbReference type="InterPro" id="IPR029016">
    <property type="entry name" value="GAF-like_dom_sf"/>
</dbReference>
<evidence type="ECO:0000256" key="3">
    <source>
        <dbReference type="ARBA" id="ARBA00023163"/>
    </source>
</evidence>